<dbReference type="Proteomes" id="UP000199034">
    <property type="component" value="Unassembled WGS sequence"/>
</dbReference>
<dbReference type="RefSeq" id="WP_090858284.1">
    <property type="nucleotide sequence ID" value="NZ_FMZM01000008.1"/>
</dbReference>
<keyword evidence="2" id="KW-1185">Reference proteome</keyword>
<dbReference type="SUPFAM" id="SSF109854">
    <property type="entry name" value="DinB/YfiT-like putative metalloenzymes"/>
    <property type="match status" value="1"/>
</dbReference>
<evidence type="ECO:0000313" key="2">
    <source>
        <dbReference type="Proteomes" id="UP000199034"/>
    </source>
</evidence>
<protein>
    <recommendedName>
        <fullName evidence="3">Mini-circle protein</fullName>
    </recommendedName>
</protein>
<dbReference type="OrthoDB" id="4548523at2"/>
<gene>
    <name evidence="1" type="ORF">SAMN05421872_108263</name>
</gene>
<reference evidence="2" key="1">
    <citation type="submission" date="2016-10" db="EMBL/GenBank/DDBJ databases">
        <authorList>
            <person name="Varghese N."/>
            <person name="Submissions S."/>
        </authorList>
    </citation>
    <scope>NUCLEOTIDE SEQUENCE [LARGE SCALE GENOMIC DNA]</scope>
    <source>
        <strain evidence="2">CGMCC 4.6858</strain>
    </source>
</reference>
<proteinExistence type="predicted"/>
<name>A0A1G6VCW2_9ACTN</name>
<accession>A0A1G6VCW2</accession>
<dbReference type="InterPro" id="IPR034660">
    <property type="entry name" value="DinB/YfiT-like"/>
</dbReference>
<dbReference type="Pfam" id="PF04978">
    <property type="entry name" value="MST"/>
    <property type="match status" value="1"/>
</dbReference>
<organism evidence="1 2">
    <name type="scientific">Nocardioides lianchengensis</name>
    <dbReference type="NCBI Taxonomy" id="1045774"/>
    <lineage>
        <taxon>Bacteria</taxon>
        <taxon>Bacillati</taxon>
        <taxon>Actinomycetota</taxon>
        <taxon>Actinomycetes</taxon>
        <taxon>Propionibacteriales</taxon>
        <taxon>Nocardioidaceae</taxon>
        <taxon>Nocardioides</taxon>
    </lineage>
</organism>
<evidence type="ECO:0008006" key="3">
    <source>
        <dbReference type="Google" id="ProtNLM"/>
    </source>
</evidence>
<sequence>MTQSGDERATLLHFLDHHRDVLRQKCSGLTAEQLDTPHPPSPLTLGGMVKHLAYVENWWSVGVFLGQEPGEPWASVDWRADGDWDWHSAKDDTPDQLWALYDAERAAADRVYAAARLDDLAVTPNHHAQTRANLRWILVHLIEEYARHNGHADLIRESIDGQVG</sequence>
<dbReference type="AlphaFoldDB" id="A0A1G6VCW2"/>
<dbReference type="STRING" id="1045774.SAMN05421872_108263"/>
<dbReference type="Gene3D" id="1.20.120.450">
    <property type="entry name" value="dinb family like domain"/>
    <property type="match status" value="1"/>
</dbReference>
<dbReference type="EMBL" id="FMZM01000008">
    <property type="protein sequence ID" value="SDD50675.1"/>
    <property type="molecule type" value="Genomic_DNA"/>
</dbReference>
<evidence type="ECO:0000313" key="1">
    <source>
        <dbReference type="EMBL" id="SDD50675.1"/>
    </source>
</evidence>
<dbReference type="InterPro" id="IPR007061">
    <property type="entry name" value="MST-like"/>
</dbReference>